<feature type="signal peptide" evidence="1">
    <location>
        <begin position="1"/>
        <end position="21"/>
    </location>
</feature>
<feature type="chain" id="PRO_5020563379" evidence="1">
    <location>
        <begin position="22"/>
        <end position="235"/>
    </location>
</feature>
<reference evidence="2 3" key="1">
    <citation type="submission" date="2019-03" db="EMBL/GenBank/DDBJ databases">
        <title>Genomic Encyclopedia of Archaeal and Bacterial Type Strains, Phase II (KMG-II): from individual species to whole genera.</title>
        <authorList>
            <person name="Goeker M."/>
        </authorList>
    </citation>
    <scope>NUCLEOTIDE SEQUENCE [LARGE SCALE GENOMIC DNA]</scope>
    <source>
        <strain evidence="2 3">DSM 26433</strain>
    </source>
</reference>
<gene>
    <name evidence="2" type="ORF">BXY66_1364</name>
</gene>
<protein>
    <submittedName>
        <fullName evidence="2">Uncharacterized protein</fullName>
    </submittedName>
</protein>
<proteinExistence type="predicted"/>
<dbReference type="EMBL" id="SMGR01000001">
    <property type="protein sequence ID" value="TCL09319.1"/>
    <property type="molecule type" value="Genomic_DNA"/>
</dbReference>
<evidence type="ECO:0000313" key="2">
    <source>
        <dbReference type="EMBL" id="TCL09319.1"/>
    </source>
</evidence>
<dbReference type="AlphaFoldDB" id="A0A4R1NNE3"/>
<dbReference type="Proteomes" id="UP000295673">
    <property type="component" value="Unassembled WGS sequence"/>
</dbReference>
<organism evidence="2 3">
    <name type="scientific">Shimia isoporae</name>
    <dbReference type="NCBI Taxonomy" id="647720"/>
    <lineage>
        <taxon>Bacteria</taxon>
        <taxon>Pseudomonadati</taxon>
        <taxon>Pseudomonadota</taxon>
        <taxon>Alphaproteobacteria</taxon>
        <taxon>Rhodobacterales</taxon>
        <taxon>Roseobacteraceae</taxon>
    </lineage>
</organism>
<keyword evidence="1" id="KW-0732">Signal</keyword>
<name>A0A4R1NNE3_9RHOB</name>
<keyword evidence="3" id="KW-1185">Reference proteome</keyword>
<evidence type="ECO:0000313" key="3">
    <source>
        <dbReference type="Proteomes" id="UP000295673"/>
    </source>
</evidence>
<evidence type="ECO:0000256" key="1">
    <source>
        <dbReference type="SAM" id="SignalP"/>
    </source>
</evidence>
<comment type="caution">
    <text evidence="2">The sequence shown here is derived from an EMBL/GenBank/DDBJ whole genome shotgun (WGS) entry which is preliminary data.</text>
</comment>
<accession>A0A4R1NNE3</accession>
<sequence length="235" mass="25929">MTVLKTTAVSLFVLLAPPALAGSPINVPMTCPVGGESFEITSTSSCSTTGRTMSFRPLTTCDWKTHMPACPTNGLPIYREFSTEEISHLENHLETEDWKRDRKLPPLQRAFALAEHMGDTTAPFGFFMLLNAMWYEPTSFLKNDEQKDAFFAAAAVEIEENRDGNGPFFQAILAYTLALDAQTGRATSELTKAREKTEANPNLPDFLRQYISSIEACLPDINVADCAPDAPLDLK</sequence>